<feature type="transmembrane region" description="Helical" evidence="6">
    <location>
        <begin position="508"/>
        <end position="528"/>
    </location>
</feature>
<dbReference type="EMBL" id="JAGIXG020000039">
    <property type="protein sequence ID" value="KAI6779936.1"/>
    <property type="molecule type" value="Genomic_DNA"/>
</dbReference>
<evidence type="ECO:0000313" key="9">
    <source>
        <dbReference type="Proteomes" id="UP001055219"/>
    </source>
</evidence>
<dbReference type="GeneID" id="75826757"/>
<feature type="chain" id="PRO_5040326289" evidence="7">
    <location>
        <begin position="19"/>
        <end position="532"/>
    </location>
</feature>
<dbReference type="Proteomes" id="UP001055219">
    <property type="component" value="Unassembled WGS sequence"/>
</dbReference>
<evidence type="ECO:0000256" key="6">
    <source>
        <dbReference type="SAM" id="Phobius"/>
    </source>
</evidence>
<evidence type="ECO:0000256" key="1">
    <source>
        <dbReference type="ARBA" id="ARBA00004141"/>
    </source>
</evidence>
<evidence type="ECO:0000256" key="5">
    <source>
        <dbReference type="SAM" id="MobiDB-lite"/>
    </source>
</evidence>
<feature type="transmembrane region" description="Helical" evidence="6">
    <location>
        <begin position="466"/>
        <end position="488"/>
    </location>
</feature>
<keyword evidence="7" id="KW-0732">Signal</keyword>
<proteinExistence type="predicted"/>
<dbReference type="PANTHER" id="PTHR11040">
    <property type="entry name" value="ZINC/IRON TRANSPORTER"/>
    <property type="match status" value="1"/>
</dbReference>
<feature type="transmembrane region" description="Helical" evidence="6">
    <location>
        <begin position="243"/>
        <end position="263"/>
    </location>
</feature>
<evidence type="ECO:0000256" key="2">
    <source>
        <dbReference type="ARBA" id="ARBA00022692"/>
    </source>
</evidence>
<comment type="subcellular location">
    <subcellularLocation>
        <location evidence="1">Membrane</location>
        <topology evidence="1">Multi-pass membrane protein</topology>
    </subcellularLocation>
</comment>
<comment type="caution">
    <text evidence="8">The sequence shown here is derived from an EMBL/GenBank/DDBJ whole genome shotgun (WGS) entry which is preliminary data.</text>
</comment>
<feature type="region of interest" description="Disordered" evidence="5">
    <location>
        <begin position="95"/>
        <end position="125"/>
    </location>
</feature>
<feature type="region of interest" description="Disordered" evidence="5">
    <location>
        <begin position="139"/>
        <end position="158"/>
    </location>
</feature>
<evidence type="ECO:0000256" key="3">
    <source>
        <dbReference type="ARBA" id="ARBA00022989"/>
    </source>
</evidence>
<sequence length="532" mass="55779">MLARSLLALALSSGLAAALDGPQPTQAPAYPPVHRRQNDDVTAITDCHLHGSDLYCMAGSDEYSVAYSATQTTDLPSQFTDCHSHGTDFYCVDENGDDVAATGEGGGEEETDTSDSEEGSSHEGQDCHFHAGIEHCVGGDETEESTDTEDEGSSHEGQDCHFHAGIEHCVGEGESEHGGESAAAGGSSSSSSGGGSECAATPRDYDVGLRVGLLFAILATSALGVFGPILLQRFVPRKLNLFFVLLKQFGTGIIISTAFVHLYTHAYLMFSQPCVGVLGFEGTTSALVMAGIFLSFLVEWIGNRVVLAKIKSEAALTAKERSKAMLSSEVVSVLVMEVGILFHSLLIGLTLVVAGDSYFLTLFIVIVFHQIFEGLALGTRIAALGTGQHIHTHGLPEPSADSEAHKTADTLPIASSSSSSSSLVAGVPLGRKLILASLFAFITPIGMAIGIGVLDQFNGRNKATLIAIGTLDAVSAGILVWVGCVEMWSADWMTGAHGKQAELANADWITTSVAFFGLIAGMALMSFLGKWA</sequence>
<feature type="transmembrane region" description="Helical" evidence="6">
    <location>
        <begin position="433"/>
        <end position="454"/>
    </location>
</feature>
<gene>
    <name evidence="8" type="ORF">J7T54_000236</name>
</gene>
<feature type="region of interest" description="Disordered" evidence="5">
    <location>
        <begin position="171"/>
        <end position="197"/>
    </location>
</feature>
<dbReference type="AlphaFoldDB" id="A0A9P9XXX0"/>
<dbReference type="OrthoDB" id="448280at2759"/>
<reference evidence="8" key="1">
    <citation type="journal article" date="2021" name="J Fungi (Basel)">
        <title>Genomic and Metabolomic Analyses of the Marine Fungus Emericellopsis cladophorae: Insights into Saltwater Adaptability Mechanisms and Its Biosynthetic Potential.</title>
        <authorList>
            <person name="Goncalves M.F.M."/>
            <person name="Hilario S."/>
            <person name="Van de Peer Y."/>
            <person name="Esteves A.C."/>
            <person name="Alves A."/>
        </authorList>
    </citation>
    <scope>NUCLEOTIDE SEQUENCE</scope>
    <source>
        <strain evidence="8">MUM 19.33</strain>
    </source>
</reference>
<dbReference type="RefSeq" id="XP_051360792.1">
    <property type="nucleotide sequence ID" value="XM_051508040.1"/>
</dbReference>
<name>A0A9P9XXX0_9HYPO</name>
<keyword evidence="3 6" id="KW-1133">Transmembrane helix</keyword>
<dbReference type="InterPro" id="IPR003689">
    <property type="entry name" value="ZIP"/>
</dbReference>
<evidence type="ECO:0000256" key="4">
    <source>
        <dbReference type="ARBA" id="ARBA00023136"/>
    </source>
</evidence>
<keyword evidence="2 6" id="KW-0812">Transmembrane</keyword>
<reference evidence="8" key="2">
    <citation type="submission" date="2022-07" db="EMBL/GenBank/DDBJ databases">
        <authorList>
            <person name="Goncalves M.F.M."/>
            <person name="Hilario S."/>
            <person name="Van De Peer Y."/>
            <person name="Esteves A.C."/>
            <person name="Alves A."/>
        </authorList>
    </citation>
    <scope>NUCLEOTIDE SEQUENCE</scope>
    <source>
        <strain evidence="8">MUM 19.33</strain>
    </source>
</reference>
<dbReference type="Pfam" id="PF02535">
    <property type="entry name" value="Zip"/>
    <property type="match status" value="3"/>
</dbReference>
<evidence type="ECO:0000313" key="8">
    <source>
        <dbReference type="EMBL" id="KAI6779936.1"/>
    </source>
</evidence>
<organism evidence="8 9">
    <name type="scientific">Emericellopsis cladophorae</name>
    <dbReference type="NCBI Taxonomy" id="2686198"/>
    <lineage>
        <taxon>Eukaryota</taxon>
        <taxon>Fungi</taxon>
        <taxon>Dikarya</taxon>
        <taxon>Ascomycota</taxon>
        <taxon>Pezizomycotina</taxon>
        <taxon>Sordariomycetes</taxon>
        <taxon>Hypocreomycetidae</taxon>
        <taxon>Hypocreales</taxon>
        <taxon>Bionectriaceae</taxon>
        <taxon>Emericellopsis</taxon>
    </lineage>
</organism>
<protein>
    <submittedName>
        <fullName evidence="8">Uncharacterized protein</fullName>
    </submittedName>
</protein>
<keyword evidence="4 6" id="KW-0472">Membrane</keyword>
<feature type="compositionally biased region" description="Acidic residues" evidence="5">
    <location>
        <begin position="106"/>
        <end position="118"/>
    </location>
</feature>
<feature type="transmembrane region" description="Helical" evidence="6">
    <location>
        <begin position="330"/>
        <end position="354"/>
    </location>
</feature>
<feature type="compositionally biased region" description="Low complexity" evidence="5">
    <location>
        <begin position="180"/>
        <end position="191"/>
    </location>
</feature>
<dbReference type="GO" id="GO:0005385">
    <property type="term" value="F:zinc ion transmembrane transporter activity"/>
    <property type="evidence" value="ECO:0007669"/>
    <property type="project" value="TreeGrafter"/>
</dbReference>
<feature type="transmembrane region" description="Helical" evidence="6">
    <location>
        <begin position="283"/>
        <end position="302"/>
    </location>
</feature>
<accession>A0A9P9XXX0</accession>
<feature type="signal peptide" evidence="7">
    <location>
        <begin position="1"/>
        <end position="18"/>
    </location>
</feature>
<feature type="compositionally biased region" description="Acidic residues" evidence="5">
    <location>
        <begin position="140"/>
        <end position="151"/>
    </location>
</feature>
<dbReference type="PANTHER" id="PTHR11040:SF44">
    <property type="entry name" value="PROTEIN ZNTC-RELATED"/>
    <property type="match status" value="1"/>
</dbReference>
<feature type="transmembrane region" description="Helical" evidence="6">
    <location>
        <begin position="211"/>
        <end position="231"/>
    </location>
</feature>
<keyword evidence="9" id="KW-1185">Reference proteome</keyword>
<evidence type="ECO:0000256" key="7">
    <source>
        <dbReference type="SAM" id="SignalP"/>
    </source>
</evidence>
<dbReference type="GO" id="GO:0005886">
    <property type="term" value="C:plasma membrane"/>
    <property type="evidence" value="ECO:0007669"/>
    <property type="project" value="TreeGrafter"/>
</dbReference>